<comment type="caution">
    <text evidence="4">The sequence shown here is derived from an EMBL/GenBank/DDBJ whole genome shotgun (WGS) entry which is preliminary data.</text>
</comment>
<accession>A0ABQ0A8F7</accession>
<protein>
    <submittedName>
        <fullName evidence="4">LodA/GoxA family CTQ-dependent oxidase</fullName>
    </submittedName>
</protein>
<feature type="region of interest" description="Disordered" evidence="1">
    <location>
        <begin position="142"/>
        <end position="166"/>
    </location>
</feature>
<dbReference type="Pfam" id="PF18417">
    <property type="entry name" value="LodA_C"/>
    <property type="match status" value="1"/>
</dbReference>
<evidence type="ECO:0000313" key="5">
    <source>
        <dbReference type="Proteomes" id="UP001465153"/>
    </source>
</evidence>
<feature type="compositionally biased region" description="Polar residues" evidence="1">
    <location>
        <begin position="143"/>
        <end position="154"/>
    </location>
</feature>
<evidence type="ECO:0000259" key="3">
    <source>
        <dbReference type="Pfam" id="PF18417"/>
    </source>
</evidence>
<dbReference type="InterPro" id="IPR041168">
    <property type="entry name" value="LodA_N"/>
</dbReference>
<dbReference type="CDD" id="cd14732">
    <property type="entry name" value="LodA"/>
    <property type="match status" value="1"/>
</dbReference>
<dbReference type="Proteomes" id="UP001465153">
    <property type="component" value="Unassembled WGS sequence"/>
</dbReference>
<feature type="region of interest" description="Disordered" evidence="1">
    <location>
        <begin position="399"/>
        <end position="421"/>
    </location>
</feature>
<sequence length="693" mass="77381">MSYFRVHPSINFARVGNSEDYYIAPETAAGEVVDKSTGLFGGLPIQPGTENTAITEDDFRDANQAVKRQAARFRLFAYQEDQTKYPSDDPGREIKVGDTVDGKVIKDIIWQVHLANKKNNNFTITSINDEGKKVEEGIVAYEDNNTPPVRNPKSTGYADSDDLSDPRRRTQLVIDAGPRAVSVSSPSVAKFDNSTTPNYVNDSGKITPQPNYPTSFPDEHFSMFNPLGAIDTLGEMFIENNTGRLIVAGGYGRASAIETNGKPPELTGAIDNDGWFDDTSDGPVCATIIFENGSMSEAVHGWVVCTDPGYAPQTRNVVSTWDDVYDTWIQQLHLQPQIFNQGFQSDYQAQFDQDVLPVFHAAFLQRWNTNLPQRAISGHEFMATITPSDDPKAKLPSFKQLIRKPSPPGTSDAPDNEDGEGYKMPLALGDAMKSFLSVTETQYFLLSQWYDNKFVDSNAPLGRGEKLDQDALQNCLGGRYSPGIDLTFIVRDVNLYSQNWQSEIGPFRINKQELLYAKANKNSPFLEVGYIPLRNAKVEPGDLCKFMSQPWHTDYNSCATHTPDPNPEGNNTLYWSWPAQRPVTVYPKSECTYNHESKTWNLGGLLFSVRGEGTETPYPQQQGRYQCYFDFVENWHKVGFIIQGTQVSDEHGNNYGSNNFIEVSSLFDTDGDTVQVWPTAKELGYKKPDNCGP</sequence>
<dbReference type="EMBL" id="BAABWN010000005">
    <property type="protein sequence ID" value="GAA6167895.1"/>
    <property type="molecule type" value="Genomic_DNA"/>
</dbReference>
<dbReference type="InterPro" id="IPR033797">
    <property type="entry name" value="LodA"/>
</dbReference>
<dbReference type="Pfam" id="PF17990">
    <property type="entry name" value="LodA_N"/>
    <property type="match status" value="1"/>
</dbReference>
<evidence type="ECO:0000313" key="4">
    <source>
        <dbReference type="EMBL" id="GAA6167895.1"/>
    </source>
</evidence>
<organism evidence="4 5">
    <name type="scientific">Sessilibacter corallicola</name>
    <dbReference type="NCBI Taxonomy" id="2904075"/>
    <lineage>
        <taxon>Bacteria</taxon>
        <taxon>Pseudomonadati</taxon>
        <taxon>Pseudomonadota</taxon>
        <taxon>Gammaproteobacteria</taxon>
        <taxon>Cellvibrionales</taxon>
        <taxon>Cellvibrionaceae</taxon>
        <taxon>Sessilibacter</taxon>
    </lineage>
</organism>
<keyword evidence="5" id="KW-1185">Reference proteome</keyword>
<feature type="domain" description="L-Lysine epsilon oxidase N-terminal" evidence="2">
    <location>
        <begin position="7"/>
        <end position="305"/>
    </location>
</feature>
<evidence type="ECO:0000259" key="2">
    <source>
        <dbReference type="Pfam" id="PF17990"/>
    </source>
</evidence>
<gene>
    <name evidence="4" type="ORF">NBRC116591_17060</name>
</gene>
<proteinExistence type="predicted"/>
<evidence type="ECO:0000256" key="1">
    <source>
        <dbReference type="SAM" id="MobiDB-lite"/>
    </source>
</evidence>
<reference evidence="4 5" key="1">
    <citation type="submission" date="2024-04" db="EMBL/GenBank/DDBJ databases">
        <title>Draft genome sequence of Sessilibacter corallicola NBRC 116591.</title>
        <authorList>
            <person name="Miyakawa T."/>
            <person name="Kusuya Y."/>
            <person name="Miura T."/>
        </authorList>
    </citation>
    <scope>NUCLEOTIDE SEQUENCE [LARGE SCALE GENOMIC DNA]</scope>
    <source>
        <strain evidence="4 5">KU-00831-HH</strain>
    </source>
</reference>
<name>A0ABQ0A8F7_9GAMM</name>
<dbReference type="InterPro" id="IPR041173">
    <property type="entry name" value="LodA_C"/>
</dbReference>
<feature type="domain" description="L-lysine epsilon oxidase C-terminal" evidence="3">
    <location>
        <begin position="429"/>
        <end position="564"/>
    </location>
</feature>